<sequence>MSLTEAELFSCGGGCDDGWMDVALQALGLISLLMSVYVFPVLVRRRAATTRAKVEAALAVGDEVGPLRLVVAVALSEGASWQTGTLRYADRRMTWRRRHQEIDLTGASVRSWRELEQSERKKVRPYAMHVALLCSHPELDDFELTAAPDDLGVVAGLLGAER</sequence>
<evidence type="ECO:0000256" key="1">
    <source>
        <dbReference type="SAM" id="Phobius"/>
    </source>
</evidence>
<organism evidence="2 3">
    <name type="scientific">Nonomuraea monospora</name>
    <dbReference type="NCBI Taxonomy" id="568818"/>
    <lineage>
        <taxon>Bacteria</taxon>
        <taxon>Bacillati</taxon>
        <taxon>Actinomycetota</taxon>
        <taxon>Actinomycetes</taxon>
        <taxon>Streptosporangiales</taxon>
        <taxon>Streptosporangiaceae</taxon>
        <taxon>Nonomuraea</taxon>
    </lineage>
</organism>
<dbReference type="Proteomes" id="UP001499843">
    <property type="component" value="Unassembled WGS sequence"/>
</dbReference>
<comment type="caution">
    <text evidence="2">The sequence shown here is derived from an EMBL/GenBank/DDBJ whole genome shotgun (WGS) entry which is preliminary data.</text>
</comment>
<proteinExistence type="predicted"/>
<accession>A0ABP5PAW5</accession>
<name>A0ABP5PAW5_9ACTN</name>
<keyword evidence="3" id="KW-1185">Reference proteome</keyword>
<protein>
    <submittedName>
        <fullName evidence="2">Uncharacterized protein</fullName>
    </submittedName>
</protein>
<feature type="transmembrane region" description="Helical" evidence="1">
    <location>
        <begin position="22"/>
        <end position="43"/>
    </location>
</feature>
<keyword evidence="1" id="KW-1133">Transmembrane helix</keyword>
<evidence type="ECO:0000313" key="3">
    <source>
        <dbReference type="Proteomes" id="UP001499843"/>
    </source>
</evidence>
<gene>
    <name evidence="2" type="ORF">GCM10009850_043740</name>
</gene>
<evidence type="ECO:0000313" key="2">
    <source>
        <dbReference type="EMBL" id="GAA2208916.1"/>
    </source>
</evidence>
<dbReference type="EMBL" id="BAAAQX010000010">
    <property type="protein sequence ID" value="GAA2208916.1"/>
    <property type="molecule type" value="Genomic_DNA"/>
</dbReference>
<reference evidence="3" key="1">
    <citation type="journal article" date="2019" name="Int. J. Syst. Evol. Microbiol.">
        <title>The Global Catalogue of Microorganisms (GCM) 10K type strain sequencing project: providing services to taxonomists for standard genome sequencing and annotation.</title>
        <authorList>
            <consortium name="The Broad Institute Genomics Platform"/>
            <consortium name="The Broad Institute Genome Sequencing Center for Infectious Disease"/>
            <person name="Wu L."/>
            <person name="Ma J."/>
        </authorList>
    </citation>
    <scope>NUCLEOTIDE SEQUENCE [LARGE SCALE GENOMIC DNA]</scope>
    <source>
        <strain evidence="3">JCM 16114</strain>
    </source>
</reference>
<keyword evidence="1" id="KW-0812">Transmembrane</keyword>
<keyword evidence="1" id="KW-0472">Membrane</keyword>